<feature type="non-terminal residue" evidence="1">
    <location>
        <position position="90"/>
    </location>
</feature>
<proteinExistence type="predicted"/>
<comment type="caution">
    <text evidence="1">The sequence shown here is derived from an EMBL/GenBank/DDBJ whole genome shotgun (WGS) entry which is preliminary data.</text>
</comment>
<dbReference type="AlphaFoldDB" id="A0A9P8G4I7"/>
<accession>A0A9P8G4I7</accession>
<organism evidence="1 2">
    <name type="scientific">Aureobasidium melanogenum</name>
    <name type="common">Aureobasidium pullulans var. melanogenum</name>
    <dbReference type="NCBI Taxonomy" id="46634"/>
    <lineage>
        <taxon>Eukaryota</taxon>
        <taxon>Fungi</taxon>
        <taxon>Dikarya</taxon>
        <taxon>Ascomycota</taxon>
        <taxon>Pezizomycotina</taxon>
        <taxon>Dothideomycetes</taxon>
        <taxon>Dothideomycetidae</taxon>
        <taxon>Dothideales</taxon>
        <taxon>Saccotheciaceae</taxon>
        <taxon>Aureobasidium</taxon>
    </lineage>
</organism>
<dbReference type="EMBL" id="JAHFXS010000001">
    <property type="protein sequence ID" value="KAG9991632.1"/>
    <property type="molecule type" value="Genomic_DNA"/>
</dbReference>
<sequence>MDELHLTAKTHAKLRLPLKGTHNTYLLLSNRLVEHGWAEIHQVGAIPVRSIPTPQSRPFLVLILHLFFVSYNFRSVHALSAPFSLPCVSA</sequence>
<gene>
    <name evidence="1" type="ORF">KCU98_g217</name>
</gene>
<evidence type="ECO:0000313" key="2">
    <source>
        <dbReference type="Proteomes" id="UP000729357"/>
    </source>
</evidence>
<protein>
    <submittedName>
        <fullName evidence="1">Uncharacterized protein</fullName>
    </submittedName>
</protein>
<keyword evidence="2" id="KW-1185">Reference proteome</keyword>
<reference evidence="1" key="2">
    <citation type="submission" date="2021-08" db="EMBL/GenBank/DDBJ databases">
        <authorList>
            <person name="Gostincar C."/>
            <person name="Sun X."/>
            <person name="Song Z."/>
            <person name="Gunde-Cimerman N."/>
        </authorList>
    </citation>
    <scope>NUCLEOTIDE SEQUENCE</scope>
    <source>
        <strain evidence="1">EXF-9298</strain>
    </source>
</reference>
<evidence type="ECO:0000313" key="1">
    <source>
        <dbReference type="EMBL" id="KAG9991632.1"/>
    </source>
</evidence>
<name>A0A9P8G4I7_AURME</name>
<dbReference type="Proteomes" id="UP000729357">
    <property type="component" value="Unassembled WGS sequence"/>
</dbReference>
<reference evidence="1" key="1">
    <citation type="journal article" date="2021" name="J Fungi (Basel)">
        <title>Virulence traits and population genomics of the black yeast Aureobasidium melanogenum.</title>
        <authorList>
            <person name="Cernosa A."/>
            <person name="Sun X."/>
            <person name="Gostincar C."/>
            <person name="Fang C."/>
            <person name="Gunde-Cimerman N."/>
            <person name="Song Z."/>
        </authorList>
    </citation>
    <scope>NUCLEOTIDE SEQUENCE</scope>
    <source>
        <strain evidence="1">EXF-9298</strain>
    </source>
</reference>